<feature type="transmembrane region" description="Helical" evidence="7">
    <location>
        <begin position="101"/>
        <end position="120"/>
    </location>
</feature>
<feature type="transmembrane region" description="Helical" evidence="7">
    <location>
        <begin position="204"/>
        <end position="221"/>
    </location>
</feature>
<dbReference type="GO" id="GO:0055085">
    <property type="term" value="P:transmembrane transport"/>
    <property type="evidence" value="ECO:0007669"/>
    <property type="project" value="InterPro"/>
</dbReference>
<dbReference type="FunFam" id="1.10.3470.10:FF:000003">
    <property type="entry name" value="Iron ABC transporter permease SitD"/>
    <property type="match status" value="1"/>
</dbReference>
<evidence type="ECO:0000256" key="7">
    <source>
        <dbReference type="SAM" id="Phobius"/>
    </source>
</evidence>
<feature type="transmembrane region" description="Helical" evidence="7">
    <location>
        <begin position="23"/>
        <end position="49"/>
    </location>
</feature>
<feature type="transmembrane region" description="Helical" evidence="7">
    <location>
        <begin position="61"/>
        <end position="89"/>
    </location>
</feature>
<dbReference type="Proteomes" id="UP001146505">
    <property type="component" value="Unassembled WGS sequence"/>
</dbReference>
<reference evidence="8" key="1">
    <citation type="submission" date="2022-02" db="EMBL/GenBank/DDBJ databases">
        <title>Corynebacterium sp. from urogenital microbiome.</title>
        <authorList>
            <person name="Cappelli E.A."/>
            <person name="Ribeiro T.G."/>
            <person name="Peixe L."/>
        </authorList>
    </citation>
    <scope>NUCLEOTIDE SEQUENCE</scope>
    <source>
        <strain evidence="8">C9Ua_112</strain>
    </source>
</reference>
<evidence type="ECO:0000256" key="3">
    <source>
        <dbReference type="ARBA" id="ARBA00022692"/>
    </source>
</evidence>
<dbReference type="Pfam" id="PF00950">
    <property type="entry name" value="ABC-3"/>
    <property type="match status" value="1"/>
</dbReference>
<dbReference type="InterPro" id="IPR001626">
    <property type="entry name" value="ABC_TroCD"/>
</dbReference>
<dbReference type="PANTHER" id="PTHR30477:SF13">
    <property type="entry name" value="IRON TRANSPORT SYSTEM MEMBRANE PROTEIN HI_0360-RELATED"/>
    <property type="match status" value="1"/>
</dbReference>
<evidence type="ECO:0000313" key="8">
    <source>
        <dbReference type="EMBL" id="MCZ9304159.1"/>
    </source>
</evidence>
<evidence type="ECO:0000256" key="4">
    <source>
        <dbReference type="ARBA" id="ARBA00022989"/>
    </source>
</evidence>
<dbReference type="GO" id="GO:0043190">
    <property type="term" value="C:ATP-binding cassette (ABC) transporter complex"/>
    <property type="evidence" value="ECO:0007669"/>
    <property type="project" value="InterPro"/>
</dbReference>
<evidence type="ECO:0000256" key="6">
    <source>
        <dbReference type="RuleBase" id="RU003943"/>
    </source>
</evidence>
<comment type="caution">
    <text evidence="8">The sequence shown here is derived from an EMBL/GenBank/DDBJ whole genome shotgun (WGS) entry which is preliminary data.</text>
</comment>
<keyword evidence="4 7" id="KW-1133">Transmembrane helix</keyword>
<keyword evidence="3 6" id="KW-0812">Transmembrane</keyword>
<evidence type="ECO:0000256" key="2">
    <source>
        <dbReference type="ARBA" id="ARBA00008034"/>
    </source>
</evidence>
<evidence type="ECO:0000313" key="9">
    <source>
        <dbReference type="Proteomes" id="UP001146505"/>
    </source>
</evidence>
<feature type="transmembrane region" description="Helical" evidence="7">
    <location>
        <begin position="140"/>
        <end position="160"/>
    </location>
</feature>
<feature type="transmembrane region" description="Helical" evidence="7">
    <location>
        <begin position="253"/>
        <end position="272"/>
    </location>
</feature>
<dbReference type="InterPro" id="IPR037294">
    <property type="entry name" value="ABC_BtuC-like"/>
</dbReference>
<organism evidence="8 9">
    <name type="scientific">Corynebacterium macclintockiae</name>
    <dbReference type="NCBI Taxonomy" id="2913501"/>
    <lineage>
        <taxon>Bacteria</taxon>
        <taxon>Bacillati</taxon>
        <taxon>Actinomycetota</taxon>
        <taxon>Actinomycetes</taxon>
        <taxon>Mycobacteriales</taxon>
        <taxon>Corynebacteriaceae</taxon>
        <taxon>Corynebacterium</taxon>
    </lineage>
</organism>
<keyword evidence="6" id="KW-0813">Transport</keyword>
<comment type="subcellular location">
    <subcellularLocation>
        <location evidence="6">Cell membrane</location>
        <topology evidence="6">Multi-pass membrane protein</topology>
    </subcellularLocation>
    <subcellularLocation>
        <location evidence="1">Membrane</location>
        <topology evidence="1">Multi-pass membrane protein</topology>
    </subcellularLocation>
</comment>
<feature type="transmembrane region" description="Helical" evidence="7">
    <location>
        <begin position="228"/>
        <end position="247"/>
    </location>
</feature>
<dbReference type="GO" id="GO:0010043">
    <property type="term" value="P:response to zinc ion"/>
    <property type="evidence" value="ECO:0007669"/>
    <property type="project" value="TreeGrafter"/>
</dbReference>
<sequence length="285" mass="30255">MSTLASVFDPILFPLSYSFVQRAVLAASVMAVVAGLLSCWLILVGWSLLGDAVSHAVLPGVVLAYIFGAPFAVGAMIAALIAVGLVGSVKERTTLREDTSIGIIFTTFFALGLVLLSVTPSGTHLQEILFGNLLGITQSALWQILAIGGIAFVVLLANARTFTLWAFDAEHSRTMGFNTKAIRWALLACLACVVVASAQAVGVILVVAMLITPGATAYLWTRRFRRMLLIAPLVAWVSCVAGILLSFNLNVSTGGTIVLVQSGIFCLTYLFAPREGLVRALLARR</sequence>
<feature type="transmembrane region" description="Helical" evidence="7">
    <location>
        <begin position="181"/>
        <end position="198"/>
    </location>
</feature>
<comment type="similarity">
    <text evidence="2 6">Belongs to the ABC-3 integral membrane protein family.</text>
</comment>
<keyword evidence="9" id="KW-1185">Reference proteome</keyword>
<evidence type="ECO:0000256" key="1">
    <source>
        <dbReference type="ARBA" id="ARBA00004141"/>
    </source>
</evidence>
<dbReference type="GeneID" id="301812135"/>
<keyword evidence="5 7" id="KW-0472">Membrane</keyword>
<protein>
    <submittedName>
        <fullName evidence="8">Metal ABC transporter permease</fullName>
    </submittedName>
</protein>
<dbReference type="EMBL" id="JAKMUV010000001">
    <property type="protein sequence ID" value="MCZ9304159.1"/>
    <property type="molecule type" value="Genomic_DNA"/>
</dbReference>
<dbReference type="GO" id="GO:0071281">
    <property type="term" value="P:cellular response to iron ion"/>
    <property type="evidence" value="ECO:0007669"/>
    <property type="project" value="UniProtKB-ARBA"/>
</dbReference>
<name>A0A9X3RPK9_9CORY</name>
<proteinExistence type="inferred from homology"/>
<dbReference type="SUPFAM" id="SSF81345">
    <property type="entry name" value="ABC transporter involved in vitamin B12 uptake, BtuC"/>
    <property type="match status" value="1"/>
</dbReference>
<dbReference type="CDD" id="cd06550">
    <property type="entry name" value="TM_ABC_iron-siderophores_like"/>
    <property type="match status" value="1"/>
</dbReference>
<dbReference type="AlphaFoldDB" id="A0A9X3RPK9"/>
<evidence type="ECO:0000256" key="5">
    <source>
        <dbReference type="ARBA" id="ARBA00023136"/>
    </source>
</evidence>
<accession>A0A9X3RPK9</accession>
<dbReference type="RefSeq" id="WP_034967321.1">
    <property type="nucleotide sequence ID" value="NZ_CP180526.1"/>
</dbReference>
<dbReference type="Gene3D" id="1.10.3470.10">
    <property type="entry name" value="ABC transporter involved in vitamin B12 uptake, BtuC"/>
    <property type="match status" value="1"/>
</dbReference>
<dbReference type="PANTHER" id="PTHR30477">
    <property type="entry name" value="ABC-TRANSPORTER METAL-BINDING PROTEIN"/>
    <property type="match status" value="1"/>
</dbReference>
<gene>
    <name evidence="8" type="ORF">L8U58_01175</name>
</gene>